<evidence type="ECO:0008006" key="3">
    <source>
        <dbReference type="Google" id="ProtNLM"/>
    </source>
</evidence>
<dbReference type="PATRIC" id="fig|1129374.4.peg.917"/>
<evidence type="ECO:0000313" key="2">
    <source>
        <dbReference type="Proteomes" id="UP000012046"/>
    </source>
</evidence>
<dbReference type="AlphaFoldDB" id="H3ZC44"/>
<dbReference type="RefSeq" id="WP_008949882.1">
    <property type="nucleotide sequence ID" value="NZ_AHTH01000009.1"/>
</dbReference>
<keyword evidence="2" id="KW-1185">Reference proteome</keyword>
<gene>
    <name evidence="1" type="ORF">AJE_04570</name>
</gene>
<evidence type="ECO:0000313" key="1">
    <source>
        <dbReference type="EMBL" id="EHR41889.1"/>
    </source>
</evidence>
<dbReference type="eggNOG" id="COG0790">
    <property type="taxonomic scope" value="Bacteria"/>
</dbReference>
<organism evidence="1 2">
    <name type="scientific">Alishewanella jeotgali KCTC 22429</name>
    <dbReference type="NCBI Taxonomy" id="1129374"/>
    <lineage>
        <taxon>Bacteria</taxon>
        <taxon>Pseudomonadati</taxon>
        <taxon>Pseudomonadota</taxon>
        <taxon>Gammaproteobacteria</taxon>
        <taxon>Alteromonadales</taxon>
        <taxon>Alteromonadaceae</taxon>
        <taxon>Alishewanella</taxon>
    </lineage>
</organism>
<dbReference type="STRING" id="1129374.AJE_04570"/>
<dbReference type="PROSITE" id="PS51257">
    <property type="entry name" value="PROKAR_LIPOPROTEIN"/>
    <property type="match status" value="1"/>
</dbReference>
<name>H3ZC44_9ALTE</name>
<comment type="caution">
    <text evidence="1">The sequence shown here is derived from an EMBL/GenBank/DDBJ whole genome shotgun (WGS) entry which is preliminary data.</text>
</comment>
<proteinExistence type="predicted"/>
<dbReference type="Proteomes" id="UP000012046">
    <property type="component" value="Unassembled WGS sequence"/>
</dbReference>
<dbReference type="EMBL" id="AHTH01000009">
    <property type="protein sequence ID" value="EHR41889.1"/>
    <property type="molecule type" value="Genomic_DNA"/>
</dbReference>
<reference evidence="1 2" key="1">
    <citation type="journal article" date="2012" name="J. Bacteriol.">
        <title>Genome Sequence of Extracellular-Protease-Producing Alishewanella jeotgali Isolated from Traditional Korean Fermented Seafood.</title>
        <authorList>
            <person name="Jung J."/>
            <person name="Chun J."/>
            <person name="Park W."/>
        </authorList>
    </citation>
    <scope>NUCLEOTIDE SEQUENCE [LARGE SCALE GENOMIC DNA]</scope>
    <source>
        <strain evidence="1 2">KCTC 22429</strain>
    </source>
</reference>
<sequence length="417" mass="45669">MSRAMNSMSSTSAATVFKKSRLAGFFLLLGVVACQDAPTTEQQLLSRASTDGAAAAQLARLRLAENDLTAALQWWRQAAALDAPGALEHALMLQVRLEGKLATAHWLTAQQAAGQDYTHQLQPQLLAELGLWAMPPQTEFSAAENLAGASCSLRIQPVVTSAAAERTYQLLAQQWQQDPQLSQLPVCFAAVVRVQSTLLNCSEQAASRIHCEYQQLQQLVQQGQFQQLLLLGGRGIASFNNGIIQLPEDANLALLRHEFLHIAGFLDEYALSALAARAVCQSGRIAPNLLVGADNSTLARYRQRYRVATQDIELTAVDTCQAVGLQAYRPVAAVNSMRHFEAPLPQLYFDLLQQELEQAALLMPVQYYFAYLARQQEAWQDWYQLMHTAAGFGYPPAIRALSKLNQTTTAAAAAAED</sequence>
<protein>
    <recommendedName>
        <fullName evidence="3">Lipoprotein</fullName>
    </recommendedName>
</protein>
<accession>H3ZC44</accession>